<dbReference type="InterPro" id="IPR050390">
    <property type="entry name" value="C5-Methyltransferase"/>
</dbReference>
<dbReference type="Gene3D" id="3.40.50.150">
    <property type="entry name" value="Vaccinia Virus protein VP39"/>
    <property type="match status" value="1"/>
</dbReference>
<dbReference type="NCBIfam" id="TIGR00675">
    <property type="entry name" value="dcm"/>
    <property type="match status" value="1"/>
</dbReference>
<dbReference type="Pfam" id="PF12728">
    <property type="entry name" value="HTH_17"/>
    <property type="match status" value="1"/>
</dbReference>
<evidence type="ECO:0000313" key="11">
    <source>
        <dbReference type="Proteomes" id="UP000553034"/>
    </source>
</evidence>
<keyword evidence="1 6" id="KW-0489">Methyltransferase</keyword>
<dbReference type="GO" id="GO:0003886">
    <property type="term" value="F:DNA (cytosine-5-)-methyltransferase activity"/>
    <property type="evidence" value="ECO:0007669"/>
    <property type="project" value="UniProtKB-EC"/>
</dbReference>
<protein>
    <recommendedName>
        <fullName evidence="8">Cytosine-specific methyltransferase</fullName>
        <ecNumber evidence="8">2.1.1.37</ecNumber>
    </recommendedName>
</protein>
<dbReference type="Pfam" id="PF00145">
    <property type="entry name" value="DNA_methylase"/>
    <property type="match status" value="1"/>
</dbReference>
<dbReference type="PANTHER" id="PTHR10629:SF52">
    <property type="entry name" value="DNA (CYTOSINE-5)-METHYLTRANSFERASE 1"/>
    <property type="match status" value="1"/>
</dbReference>
<evidence type="ECO:0000256" key="3">
    <source>
        <dbReference type="ARBA" id="ARBA00022691"/>
    </source>
</evidence>
<keyword evidence="4" id="KW-0680">Restriction system</keyword>
<dbReference type="InterPro" id="IPR041657">
    <property type="entry name" value="HTH_17"/>
</dbReference>
<comment type="similarity">
    <text evidence="6 7">Belongs to the class I-like SAM-binding methyltransferase superfamily. C5-methyltransferase family.</text>
</comment>
<accession>A0A840EM83</accession>
<dbReference type="SUPFAM" id="SSF46955">
    <property type="entry name" value="Putative DNA-binding domain"/>
    <property type="match status" value="1"/>
</dbReference>
<dbReference type="PANTHER" id="PTHR10629">
    <property type="entry name" value="CYTOSINE-SPECIFIC METHYLTRANSFERASE"/>
    <property type="match status" value="1"/>
</dbReference>
<dbReference type="Proteomes" id="UP000553034">
    <property type="component" value="Unassembled WGS sequence"/>
</dbReference>
<dbReference type="EMBL" id="JACIFO010000001">
    <property type="protein sequence ID" value="MBB4118100.1"/>
    <property type="molecule type" value="Genomic_DNA"/>
</dbReference>
<dbReference type="Gene3D" id="3.90.120.10">
    <property type="entry name" value="DNA Methylase, subunit A, domain 2"/>
    <property type="match status" value="1"/>
</dbReference>
<evidence type="ECO:0000256" key="8">
    <source>
        <dbReference type="RuleBase" id="RU000417"/>
    </source>
</evidence>
<gene>
    <name evidence="10" type="ORF">GGR32_000372</name>
</gene>
<sequence length="423" mass="47967">MVIKEYYSLSEAAEVLGKSKETLRRWDRDGKLNAVREPISNYRVYRKEDIDSLIEPLLTEIDNSIDNTELPLKDYKVIELFAGAGGLAIGLEQSGIKCAALNEIDKWACKTLRENRPNWNVLEGDIKDFDFTEYENKIEIVTGGFPCQAFSYAGKKLGLEDARGTLFYEFARVVKEVNPLICVGENVKGLLSHDKGKTLEGMISILDEIGYNVVPVQVLKAINYKVPQKRERLILVGIRKDIAVKYEYPIPYNTIYNLSDALKKGELYNTDVPKSKGSTYPEHKKQVLDLVPPKGYWRDLPLDIQKEYMGKSFYLGGGKTGMARRIGWDEPSLTLTCSPAQKQTERCHPDETRPFTVREYARIQTFPDNWKFSGSVSQQYKQIGNAVPCNLGKELGYSIIKFLNNVYSKSNKSDSSISFAKVM</sequence>
<dbReference type="InterPro" id="IPR018117">
    <property type="entry name" value="C5_DNA_meth_AS"/>
</dbReference>
<dbReference type="CDD" id="cd00315">
    <property type="entry name" value="Cyt_C5_DNA_methylase"/>
    <property type="match status" value="1"/>
</dbReference>
<reference evidence="10 11" key="1">
    <citation type="submission" date="2020-08" db="EMBL/GenBank/DDBJ databases">
        <title>Genomic Encyclopedia of Type Strains, Phase IV (KMG-IV): sequencing the most valuable type-strain genomes for metagenomic binning, comparative biology and taxonomic classification.</title>
        <authorList>
            <person name="Goeker M."/>
        </authorList>
    </citation>
    <scope>NUCLEOTIDE SEQUENCE [LARGE SCALE GENOMIC DNA]</scope>
    <source>
        <strain evidence="10 11">DSM 29568</strain>
    </source>
</reference>
<dbReference type="InterPro" id="IPR029063">
    <property type="entry name" value="SAM-dependent_MTases_sf"/>
</dbReference>
<feature type="active site" evidence="6">
    <location>
        <position position="147"/>
    </location>
</feature>
<dbReference type="RefSeq" id="WP_183475746.1">
    <property type="nucleotide sequence ID" value="NZ_JACIFO010000001.1"/>
</dbReference>
<dbReference type="GO" id="GO:0032259">
    <property type="term" value="P:methylation"/>
    <property type="evidence" value="ECO:0007669"/>
    <property type="project" value="UniProtKB-KW"/>
</dbReference>
<dbReference type="GO" id="GO:0003677">
    <property type="term" value="F:DNA binding"/>
    <property type="evidence" value="ECO:0007669"/>
    <property type="project" value="TreeGrafter"/>
</dbReference>
<dbReference type="InterPro" id="IPR001525">
    <property type="entry name" value="C5_MeTfrase"/>
</dbReference>
<name>A0A840EM83_9FLAO</name>
<dbReference type="GO" id="GO:0044027">
    <property type="term" value="P:negative regulation of gene expression via chromosomal CpG island methylation"/>
    <property type="evidence" value="ECO:0007669"/>
    <property type="project" value="TreeGrafter"/>
</dbReference>
<keyword evidence="3 6" id="KW-0949">S-adenosyl-L-methionine</keyword>
<evidence type="ECO:0000256" key="2">
    <source>
        <dbReference type="ARBA" id="ARBA00022679"/>
    </source>
</evidence>
<dbReference type="InterPro" id="IPR009061">
    <property type="entry name" value="DNA-bd_dom_put_sf"/>
</dbReference>
<dbReference type="EC" id="2.1.1.37" evidence="8"/>
<evidence type="ECO:0000256" key="5">
    <source>
        <dbReference type="ARBA" id="ARBA00047422"/>
    </source>
</evidence>
<evidence type="ECO:0000256" key="4">
    <source>
        <dbReference type="ARBA" id="ARBA00022747"/>
    </source>
</evidence>
<dbReference type="PROSITE" id="PS00094">
    <property type="entry name" value="C5_MTASE_1"/>
    <property type="match status" value="1"/>
</dbReference>
<dbReference type="CDD" id="cd04762">
    <property type="entry name" value="HTH_MerR-trunc"/>
    <property type="match status" value="1"/>
</dbReference>
<comment type="catalytic activity">
    <reaction evidence="5 8">
        <text>a 2'-deoxycytidine in DNA + S-adenosyl-L-methionine = a 5-methyl-2'-deoxycytidine in DNA + S-adenosyl-L-homocysteine + H(+)</text>
        <dbReference type="Rhea" id="RHEA:13681"/>
        <dbReference type="Rhea" id="RHEA-COMP:11369"/>
        <dbReference type="Rhea" id="RHEA-COMP:11370"/>
        <dbReference type="ChEBI" id="CHEBI:15378"/>
        <dbReference type="ChEBI" id="CHEBI:57856"/>
        <dbReference type="ChEBI" id="CHEBI:59789"/>
        <dbReference type="ChEBI" id="CHEBI:85452"/>
        <dbReference type="ChEBI" id="CHEBI:85454"/>
        <dbReference type="EC" id="2.1.1.37"/>
    </reaction>
</comment>
<evidence type="ECO:0000256" key="7">
    <source>
        <dbReference type="RuleBase" id="RU000416"/>
    </source>
</evidence>
<dbReference type="PROSITE" id="PS51679">
    <property type="entry name" value="SAM_MT_C5"/>
    <property type="match status" value="1"/>
</dbReference>
<keyword evidence="2 6" id="KW-0808">Transferase</keyword>
<comment type="caution">
    <text evidence="10">The sequence shown here is derived from an EMBL/GenBank/DDBJ whole genome shotgun (WGS) entry which is preliminary data.</text>
</comment>
<dbReference type="GO" id="GO:0009307">
    <property type="term" value="P:DNA restriction-modification system"/>
    <property type="evidence" value="ECO:0007669"/>
    <property type="project" value="UniProtKB-KW"/>
</dbReference>
<dbReference type="Gene3D" id="1.10.1660.10">
    <property type="match status" value="1"/>
</dbReference>
<evidence type="ECO:0000256" key="1">
    <source>
        <dbReference type="ARBA" id="ARBA00022603"/>
    </source>
</evidence>
<feature type="domain" description="Helix-turn-helix" evidence="9">
    <location>
        <begin position="6"/>
        <end position="55"/>
    </location>
</feature>
<proteinExistence type="inferred from homology"/>
<keyword evidence="11" id="KW-1185">Reference proteome</keyword>
<organism evidence="10 11">
    <name type="scientific">Mesonia hippocampi</name>
    <dbReference type="NCBI Taxonomy" id="1628250"/>
    <lineage>
        <taxon>Bacteria</taxon>
        <taxon>Pseudomonadati</taxon>
        <taxon>Bacteroidota</taxon>
        <taxon>Flavobacteriia</taxon>
        <taxon>Flavobacteriales</taxon>
        <taxon>Flavobacteriaceae</taxon>
        <taxon>Mesonia</taxon>
    </lineage>
</organism>
<dbReference type="AlphaFoldDB" id="A0A840EM83"/>
<dbReference type="SUPFAM" id="SSF53335">
    <property type="entry name" value="S-adenosyl-L-methionine-dependent methyltransferases"/>
    <property type="match status" value="1"/>
</dbReference>
<dbReference type="PRINTS" id="PR00105">
    <property type="entry name" value="C5METTRFRASE"/>
</dbReference>
<evidence type="ECO:0000259" key="9">
    <source>
        <dbReference type="Pfam" id="PF12728"/>
    </source>
</evidence>
<evidence type="ECO:0000313" key="10">
    <source>
        <dbReference type="EMBL" id="MBB4118100.1"/>
    </source>
</evidence>
<evidence type="ECO:0000256" key="6">
    <source>
        <dbReference type="PROSITE-ProRule" id="PRU01016"/>
    </source>
</evidence>